<accession>A0ABU5IW24</accession>
<dbReference type="PANTHER" id="PTHR30290:SF72">
    <property type="entry name" value="HTH-TYPE TRANSCRIPTIONAL REGULATOR SGRR"/>
    <property type="match status" value="1"/>
</dbReference>
<dbReference type="InterPro" id="IPR025370">
    <property type="entry name" value="SgrR_HTH_N"/>
</dbReference>
<dbReference type="Pfam" id="PF12793">
    <property type="entry name" value="SgrR_N"/>
    <property type="match status" value="1"/>
</dbReference>
<feature type="domain" description="Transcriptional regulator SgrR N-terminal HTH" evidence="3">
    <location>
        <begin position="16"/>
        <end position="100"/>
    </location>
</feature>
<dbReference type="RefSeq" id="WP_322445655.1">
    <property type="nucleotide sequence ID" value="NZ_JAXOFX010000003.1"/>
</dbReference>
<evidence type="ECO:0000256" key="1">
    <source>
        <dbReference type="ARBA" id="ARBA00023125"/>
    </source>
</evidence>
<dbReference type="Proteomes" id="UP001290455">
    <property type="component" value="Unassembled WGS sequence"/>
</dbReference>
<evidence type="ECO:0000259" key="2">
    <source>
        <dbReference type="Pfam" id="PF00496"/>
    </source>
</evidence>
<reference evidence="4 5" key="1">
    <citation type="submission" date="2023-11" db="EMBL/GenBank/DDBJ databases">
        <title>Bacillus jintuensis, isolated from a mudflat on the Beibu Gulf coast.</title>
        <authorList>
            <person name="Li M."/>
        </authorList>
    </citation>
    <scope>NUCLEOTIDE SEQUENCE [LARGE SCALE GENOMIC DNA]</scope>
    <source>
        <strain evidence="4 5">31A1R</strain>
    </source>
</reference>
<feature type="domain" description="Solute-binding protein family 5" evidence="2">
    <location>
        <begin position="177"/>
        <end position="490"/>
    </location>
</feature>
<dbReference type="InterPro" id="IPR000914">
    <property type="entry name" value="SBP_5_dom"/>
</dbReference>
<dbReference type="Pfam" id="PF00496">
    <property type="entry name" value="SBP_bac_5"/>
    <property type="match status" value="1"/>
</dbReference>
<organism evidence="4 5">
    <name type="scientific">Robertmurraya mangrovi</name>
    <dbReference type="NCBI Taxonomy" id="3098077"/>
    <lineage>
        <taxon>Bacteria</taxon>
        <taxon>Bacillati</taxon>
        <taxon>Bacillota</taxon>
        <taxon>Bacilli</taxon>
        <taxon>Bacillales</taxon>
        <taxon>Bacillaceae</taxon>
        <taxon>Robertmurraya</taxon>
    </lineage>
</organism>
<name>A0ABU5IW24_9BACI</name>
<keyword evidence="1" id="KW-0238">DNA-binding</keyword>
<dbReference type="Gene3D" id="3.10.105.10">
    <property type="entry name" value="Dipeptide-binding Protein, Domain 3"/>
    <property type="match status" value="1"/>
</dbReference>
<sequence length="599" mass="69016">MLIEEHYLNLKNYYMNQMIGETFNVKLDEISDALACTRRNANFLLSRMVEKQWIEWTPGKGRGHSSQLVFLQAPESLILEIAKRKVLQNNLKGAHEFLDSITCENSVLSSFSSWLHAQMGFQVEDYKLHSIERLRFPFYRPILNLDPAFSTRRTESHIVTQIFDTLVCYNSKTHSIESHLCHHWFTNEEQTVWTFHLRKGLFFHDGKPLTSLDVKYTIERIQNPRTNSPHRWMTEDICKVTTPHERIIQINLVKPNSIFDHYLSRTTFSIVPKHIPNFSPEMPLGSGPFFVKQNDSSRLVLAANESYFKERATLDVIEIWVIPNYNGIETMSFEQLMPLSTSGLEENSSFSEIKNVEIGANYIVFNMNKSGPQHSKDFRTALQYVLNRRQMIAELGGLRETPAFSFIPGQGIATMACDHQLKLAQEYLVRSGYKGEKLLLFTYEMKINEDNAKWIRKRASEIGINIEVVVHSAPDLGKMEVMLQADLITAGEVFDLPVDLGLIDMFQRGNSFVGGCLDSRLKDIKQSFIEKTLSMSDSEDRLNTLLELEAVLLAERVLLPLFHSRQSVYHHDSLKGVTLNQLGWMNYRDLWIDYGVGED</sequence>
<dbReference type="SUPFAM" id="SSF53850">
    <property type="entry name" value="Periplasmic binding protein-like II"/>
    <property type="match status" value="1"/>
</dbReference>
<evidence type="ECO:0000313" key="5">
    <source>
        <dbReference type="Proteomes" id="UP001290455"/>
    </source>
</evidence>
<evidence type="ECO:0000313" key="4">
    <source>
        <dbReference type="EMBL" id="MDZ5471358.1"/>
    </source>
</evidence>
<evidence type="ECO:0000259" key="3">
    <source>
        <dbReference type="Pfam" id="PF12793"/>
    </source>
</evidence>
<dbReference type="Gene3D" id="3.90.76.10">
    <property type="entry name" value="Dipeptide-binding Protein, Domain 1"/>
    <property type="match status" value="1"/>
</dbReference>
<dbReference type="PANTHER" id="PTHR30290">
    <property type="entry name" value="PERIPLASMIC BINDING COMPONENT OF ABC TRANSPORTER"/>
    <property type="match status" value="1"/>
</dbReference>
<dbReference type="EMBL" id="JAXOFX010000003">
    <property type="protein sequence ID" value="MDZ5471358.1"/>
    <property type="molecule type" value="Genomic_DNA"/>
</dbReference>
<comment type="caution">
    <text evidence="4">The sequence shown here is derived from an EMBL/GenBank/DDBJ whole genome shotgun (WGS) entry which is preliminary data.</text>
</comment>
<gene>
    <name evidence="4" type="ORF">SM124_06320</name>
</gene>
<protein>
    <submittedName>
        <fullName evidence="4">ABC transporter substrate-binding protein</fullName>
    </submittedName>
</protein>
<proteinExistence type="predicted"/>
<dbReference type="InterPro" id="IPR039424">
    <property type="entry name" value="SBP_5"/>
</dbReference>
<keyword evidence="5" id="KW-1185">Reference proteome</keyword>
<dbReference type="Gene3D" id="3.40.190.10">
    <property type="entry name" value="Periplasmic binding protein-like II"/>
    <property type="match status" value="1"/>
</dbReference>